<sequence length="440" mass="48127">MLRDAQDHAVSGATSDALAPYEAAVRSLALMHGDPVARFDAAIAAAPDFAMARIGKAWAMVLPNDPVTRAMAEALLDTIRPLRLLPREEAHLAALSRAVDRSRGAAVDILERHLMAFPRDLLGHTIAVMLDVYLGRLSRVAARIARALPLWSREMDGYGSMLAFHAFGLEEAGDYARAEEESRQAAELEPLGFFPHHTVAHVMEMTGRPESGLGWMATREALWASPEHGYQLHLWWHRALFHLELGQNAEALAICDGPVMRTQRRLASHLANTTSLLWRLQIAGCDGGARWAELAALWEGHADGTAVPFTDIHAAMAELASGQEGRCEARLVAMRQVAAGDGEMAHSYRKVAVPVVEALSAFHRGAHAEAVERLLPARGDLWLMGGSHAQRDVIEWTLTEAAIRAGLHDVALALAHERLANRPRSIPNRRWLQAAQPVAH</sequence>
<dbReference type="InterPro" id="IPR033891">
    <property type="entry name" value="TTC38"/>
</dbReference>
<evidence type="ECO:0000256" key="2">
    <source>
        <dbReference type="ARBA" id="ARBA00019992"/>
    </source>
</evidence>
<dbReference type="PANTHER" id="PTHR16263">
    <property type="entry name" value="TETRATRICOPEPTIDE REPEAT PROTEIN 38"/>
    <property type="match status" value="1"/>
</dbReference>
<evidence type="ECO:0000256" key="3">
    <source>
        <dbReference type="ARBA" id="ARBA00022737"/>
    </source>
</evidence>
<dbReference type="AlphaFoldDB" id="A0A317FFH8"/>
<dbReference type="RefSeq" id="WP_109868452.1">
    <property type="nucleotide sequence ID" value="NZ_QGNA01000001.1"/>
</dbReference>
<gene>
    <name evidence="5" type="ORF">DFH01_00480</name>
</gene>
<keyword evidence="6" id="KW-1185">Reference proteome</keyword>
<dbReference type="PANTHER" id="PTHR16263:SF4">
    <property type="entry name" value="TETRATRICOPEPTIDE REPEAT PROTEIN 38"/>
    <property type="match status" value="1"/>
</dbReference>
<dbReference type="CDD" id="cd05804">
    <property type="entry name" value="StaR_like"/>
    <property type="match status" value="1"/>
</dbReference>
<keyword evidence="3" id="KW-0677">Repeat</keyword>
<evidence type="ECO:0000313" key="6">
    <source>
        <dbReference type="Proteomes" id="UP000245765"/>
    </source>
</evidence>
<comment type="similarity">
    <text evidence="1">Belongs to the TTC38 family.</text>
</comment>
<proteinExistence type="inferred from homology"/>
<dbReference type="InterPro" id="IPR011990">
    <property type="entry name" value="TPR-like_helical_dom_sf"/>
</dbReference>
<evidence type="ECO:0000256" key="1">
    <source>
        <dbReference type="ARBA" id="ARBA00005857"/>
    </source>
</evidence>
<reference evidence="6" key="1">
    <citation type="submission" date="2018-05" db="EMBL/GenBank/DDBJ databases">
        <authorList>
            <person name="Du Z."/>
            <person name="Wang X."/>
        </authorList>
    </citation>
    <scope>NUCLEOTIDE SEQUENCE [LARGE SCALE GENOMIC DNA]</scope>
    <source>
        <strain evidence="6">CQN31</strain>
    </source>
</reference>
<dbReference type="SUPFAM" id="SSF48452">
    <property type="entry name" value="TPR-like"/>
    <property type="match status" value="1"/>
</dbReference>
<dbReference type="EMBL" id="QGNA01000001">
    <property type="protein sequence ID" value="PWS37830.1"/>
    <property type="molecule type" value="Genomic_DNA"/>
</dbReference>
<dbReference type="Proteomes" id="UP000245765">
    <property type="component" value="Unassembled WGS sequence"/>
</dbReference>
<dbReference type="OrthoDB" id="9815900at2"/>
<evidence type="ECO:0000256" key="4">
    <source>
        <dbReference type="ARBA" id="ARBA00022803"/>
    </source>
</evidence>
<comment type="caution">
    <text evidence="5">The sequence shown here is derived from an EMBL/GenBank/DDBJ whole genome shotgun (WGS) entry which is preliminary data.</text>
</comment>
<evidence type="ECO:0000313" key="5">
    <source>
        <dbReference type="EMBL" id="PWS37830.1"/>
    </source>
</evidence>
<dbReference type="Gene3D" id="1.25.40.10">
    <property type="entry name" value="Tetratricopeptide repeat domain"/>
    <property type="match status" value="1"/>
</dbReference>
<accession>A0A317FFH8</accession>
<name>A0A317FFH8_9PROT</name>
<keyword evidence="4" id="KW-0802">TPR repeat</keyword>
<organism evidence="5 6">
    <name type="scientific">Falsiroseomonas bella</name>
    <dbReference type="NCBI Taxonomy" id="2184016"/>
    <lineage>
        <taxon>Bacteria</taxon>
        <taxon>Pseudomonadati</taxon>
        <taxon>Pseudomonadota</taxon>
        <taxon>Alphaproteobacteria</taxon>
        <taxon>Acetobacterales</taxon>
        <taxon>Roseomonadaceae</taxon>
        <taxon>Falsiroseomonas</taxon>
    </lineage>
</organism>
<protein>
    <recommendedName>
        <fullName evidence="2">Tetratricopeptide repeat protein 38</fullName>
    </recommendedName>
</protein>